<reference evidence="22" key="2">
    <citation type="submission" date="2019-10" db="EMBL/GenBank/DDBJ databases">
        <title>A de novo genome assembly of a pear dwarfing rootstock.</title>
        <authorList>
            <person name="Wang F."/>
            <person name="Wang J."/>
            <person name="Li S."/>
            <person name="Zhang Y."/>
            <person name="Fang M."/>
            <person name="Ma L."/>
            <person name="Zhao Y."/>
            <person name="Jiang S."/>
        </authorList>
    </citation>
    <scope>NUCLEOTIDE SEQUENCE [LARGE SCALE GENOMIC DNA]</scope>
</reference>
<evidence type="ECO:0000256" key="3">
    <source>
        <dbReference type="ARBA" id="ARBA00022670"/>
    </source>
</evidence>
<evidence type="ECO:0000256" key="4">
    <source>
        <dbReference type="ARBA" id="ARBA00022722"/>
    </source>
</evidence>
<keyword evidence="11" id="KW-0460">Magnesium</keyword>
<evidence type="ECO:0000256" key="5">
    <source>
        <dbReference type="ARBA" id="ARBA00022723"/>
    </source>
</evidence>
<evidence type="ECO:0000256" key="6">
    <source>
        <dbReference type="ARBA" id="ARBA00022741"/>
    </source>
</evidence>
<keyword evidence="14" id="KW-0239">DNA-directed DNA polymerase</keyword>
<keyword evidence="2" id="KW-1188">Viral release from host cell</keyword>
<keyword evidence="17" id="KW-0511">Multifunctional enzyme</keyword>
<keyword evidence="14" id="KW-0548">Nucleotidyltransferase</keyword>
<dbReference type="GO" id="GO:0046872">
    <property type="term" value="F:metal ion binding"/>
    <property type="evidence" value="ECO:0007669"/>
    <property type="project" value="UniProtKB-KW"/>
</dbReference>
<keyword evidence="6" id="KW-0547">Nucleotide-binding</keyword>
<feature type="compositionally biased region" description="Polar residues" evidence="18">
    <location>
        <begin position="139"/>
        <end position="158"/>
    </location>
</feature>
<dbReference type="InterPro" id="IPR036397">
    <property type="entry name" value="RNaseH_sf"/>
</dbReference>
<feature type="domain" description="Integrase catalytic" evidence="20">
    <location>
        <begin position="325"/>
        <end position="424"/>
    </location>
</feature>
<comment type="function">
    <text evidence="1">The aspartyl protease (PR) mediates the proteolytic cleavages of the Gag and Gag-Pol polyproteins after assembly of the VLP.</text>
</comment>
<protein>
    <submittedName>
        <fullName evidence="21">Retrovirus-related Pol polyprotein from transposon TNT 1-94</fullName>
    </submittedName>
</protein>
<keyword evidence="7" id="KW-0064">Aspartyl protease</keyword>
<dbReference type="InterPro" id="IPR013103">
    <property type="entry name" value="RVT_2"/>
</dbReference>
<keyword evidence="19" id="KW-0812">Transmembrane</keyword>
<dbReference type="GO" id="GO:0004190">
    <property type="term" value="F:aspartic-type endopeptidase activity"/>
    <property type="evidence" value="ECO:0007669"/>
    <property type="project" value="UniProtKB-KW"/>
</dbReference>
<keyword evidence="22" id="KW-1185">Reference proteome</keyword>
<dbReference type="SUPFAM" id="SSF53098">
    <property type="entry name" value="Ribonuclease H-like"/>
    <property type="match status" value="1"/>
</dbReference>
<keyword evidence="13" id="KW-0695">RNA-directed DNA polymerase</keyword>
<sequence length="905" mass="102510">MAGSGSSEVRTPIFSGENYEFWRIKMVTIFKSHGLWKLVEKGVTTSKSKEEKTKGSSGEEDDEKTVAAYMQDAKALGIIQNAVSDQIFPRIANADSAKMAWDLLYGDPKGQTSGNAQSGTFKSYKHLNSKGKKWESKPKFQQRSFTNPTQNSNSSGYVKQDASNVNGNWYIDSGCSNHMTGDANLLVDIKTNVAGKVQMPTGVLVNVAGMGSLEIDTNRGKKYIREVMHLPGLKENLLSVGQMDEHGYYLLFGGGLCSVFDGPSLDNLVIKVKKKENRCYPLSLWKNSQLVLKASTDSNSTWIWHKRLGHLNLRSLKQLRENERVHGLPHLENIDGLIHTDLCGPMQNELIAGNKYFMLLIDDYTRMSWVYFLRQKSEALTCFKKFRAMVELQSGFKVKCLRSDRGGEFVSNEFNQFLEAEGIQRQLMPYFLWAEAVRTAVYILNRSPTKTLDNLTPFEAYNGRKPGIDAKSVKCVFVGYATCEKGYRVFDPCTKKLILSRDVVFDETMTWNWKEHLENSVVVTHIQNSHGLGEIQDCASSSSTFSHTEEQESSIQESVEIPQSYDHTPVKWRSINDIMAQCNLCIGYVQKPGIDYNETFAPVARLDTIRTLIALAAQRSWKLYQLDVKSAFLNGQLQEEVYVEQPEGFVINGKEDKVYRLYKALYGLKQAPRACSMLHKSQISHSDFTCRIFNLTTSGQSYFDASTRLFYAKTLNKPWLTLLRVITASPKGTMESKKQTIISRSTMVSELIAFDTASPGQQLICLPMGHQNQAPCQELLCLPWSLVRVFIFTPTFVLLFFYCRRSKLPPKTSAKVSLLVMRVDEIILNLLPILGTFDLVRDDCPLLARRNPGMPQGYFFDLQAFDFLSYVAFSHWRAYPDWCRVFSLPSHTGEQLVYHLALKSN</sequence>
<keyword evidence="19" id="KW-1133">Transmembrane helix</keyword>
<dbReference type="InterPro" id="IPR012337">
    <property type="entry name" value="RNaseH-like_sf"/>
</dbReference>
<dbReference type="PANTHER" id="PTHR42648:SF11">
    <property type="entry name" value="TRANSPOSON TY4-P GAG-POL POLYPROTEIN"/>
    <property type="match status" value="1"/>
</dbReference>
<dbReference type="Pfam" id="PF07727">
    <property type="entry name" value="RVT_2"/>
    <property type="match status" value="1"/>
</dbReference>
<dbReference type="Pfam" id="PF22936">
    <property type="entry name" value="Pol_BBD"/>
    <property type="match status" value="1"/>
</dbReference>
<organism evidence="21 22">
    <name type="scientific">Pyrus ussuriensis x Pyrus communis</name>
    <dbReference type="NCBI Taxonomy" id="2448454"/>
    <lineage>
        <taxon>Eukaryota</taxon>
        <taxon>Viridiplantae</taxon>
        <taxon>Streptophyta</taxon>
        <taxon>Embryophyta</taxon>
        <taxon>Tracheophyta</taxon>
        <taxon>Spermatophyta</taxon>
        <taxon>Magnoliopsida</taxon>
        <taxon>eudicotyledons</taxon>
        <taxon>Gunneridae</taxon>
        <taxon>Pentapetalae</taxon>
        <taxon>rosids</taxon>
        <taxon>fabids</taxon>
        <taxon>Rosales</taxon>
        <taxon>Rosaceae</taxon>
        <taxon>Amygdaloideae</taxon>
        <taxon>Maleae</taxon>
        <taxon>Pyrus</taxon>
    </lineage>
</organism>
<evidence type="ECO:0000256" key="15">
    <source>
        <dbReference type="ARBA" id="ARBA00023113"/>
    </source>
</evidence>
<evidence type="ECO:0000256" key="9">
    <source>
        <dbReference type="ARBA" id="ARBA00022801"/>
    </source>
</evidence>
<keyword evidence="5" id="KW-0479">Metal-binding</keyword>
<keyword evidence="15" id="KW-0917">Virion maturation</keyword>
<reference evidence="21 22" key="3">
    <citation type="submission" date="2019-11" db="EMBL/GenBank/DDBJ databases">
        <title>A de novo genome assembly of a pear dwarfing rootstock.</title>
        <authorList>
            <person name="Wang F."/>
            <person name="Wang J."/>
            <person name="Li S."/>
            <person name="Zhang Y."/>
            <person name="Fang M."/>
            <person name="Ma L."/>
            <person name="Zhao Y."/>
            <person name="Jiang S."/>
        </authorList>
    </citation>
    <scope>NUCLEOTIDE SEQUENCE [LARGE SCALE GENOMIC DNA]</scope>
    <source>
        <strain evidence="21">S2</strain>
        <tissue evidence="21">Leaf</tissue>
    </source>
</reference>
<keyword evidence="19" id="KW-0472">Membrane</keyword>
<evidence type="ECO:0000313" key="21">
    <source>
        <dbReference type="EMBL" id="KAB2610403.1"/>
    </source>
</evidence>
<evidence type="ECO:0000313" key="22">
    <source>
        <dbReference type="Proteomes" id="UP000327157"/>
    </source>
</evidence>
<keyword evidence="3" id="KW-0645">Protease</keyword>
<keyword evidence="4" id="KW-0540">Nuclease</keyword>
<dbReference type="GO" id="GO:0015074">
    <property type="term" value="P:DNA integration"/>
    <property type="evidence" value="ECO:0007669"/>
    <property type="project" value="InterPro"/>
</dbReference>
<evidence type="ECO:0000256" key="13">
    <source>
        <dbReference type="ARBA" id="ARBA00022918"/>
    </source>
</evidence>
<evidence type="ECO:0000256" key="17">
    <source>
        <dbReference type="ARBA" id="ARBA00023268"/>
    </source>
</evidence>
<evidence type="ECO:0000256" key="18">
    <source>
        <dbReference type="SAM" id="MobiDB-lite"/>
    </source>
</evidence>
<evidence type="ECO:0000256" key="2">
    <source>
        <dbReference type="ARBA" id="ARBA00022612"/>
    </source>
</evidence>
<dbReference type="PANTHER" id="PTHR42648">
    <property type="entry name" value="TRANSPOSASE, PUTATIVE-RELATED"/>
    <property type="match status" value="1"/>
</dbReference>
<evidence type="ECO:0000256" key="19">
    <source>
        <dbReference type="SAM" id="Phobius"/>
    </source>
</evidence>
<dbReference type="OrthoDB" id="1751476at2759"/>
<reference evidence="21 22" key="1">
    <citation type="submission" date="2019-09" db="EMBL/GenBank/DDBJ databases">
        <authorList>
            <person name="Ou C."/>
        </authorList>
    </citation>
    <scope>NUCLEOTIDE SEQUENCE [LARGE SCALE GENOMIC DNA]</scope>
    <source>
        <strain evidence="21">S2</strain>
        <tissue evidence="21">Leaf</tissue>
    </source>
</reference>
<evidence type="ECO:0000256" key="14">
    <source>
        <dbReference type="ARBA" id="ARBA00022932"/>
    </source>
</evidence>
<dbReference type="Pfam" id="PF13976">
    <property type="entry name" value="gag_pre-integrs"/>
    <property type="match status" value="1"/>
</dbReference>
<dbReference type="AlphaFoldDB" id="A0A5N5G4Z6"/>
<dbReference type="Pfam" id="PF14223">
    <property type="entry name" value="Retrotran_gag_2"/>
    <property type="match status" value="1"/>
</dbReference>
<dbReference type="GO" id="GO:0003676">
    <property type="term" value="F:nucleic acid binding"/>
    <property type="evidence" value="ECO:0007669"/>
    <property type="project" value="InterPro"/>
</dbReference>
<keyword evidence="16" id="KW-0233">DNA recombination</keyword>
<evidence type="ECO:0000256" key="7">
    <source>
        <dbReference type="ARBA" id="ARBA00022750"/>
    </source>
</evidence>
<dbReference type="InterPro" id="IPR043502">
    <property type="entry name" value="DNA/RNA_pol_sf"/>
</dbReference>
<dbReference type="InterPro" id="IPR025724">
    <property type="entry name" value="GAG-pre-integrase_dom"/>
</dbReference>
<comment type="caution">
    <text evidence="21">The sequence shown here is derived from an EMBL/GenBank/DDBJ whole genome shotgun (WGS) entry which is preliminary data.</text>
</comment>
<keyword evidence="9" id="KW-0378">Hydrolase</keyword>
<evidence type="ECO:0000256" key="12">
    <source>
        <dbReference type="ARBA" id="ARBA00022908"/>
    </source>
</evidence>
<keyword evidence="14" id="KW-0808">Transferase</keyword>
<evidence type="ECO:0000256" key="8">
    <source>
        <dbReference type="ARBA" id="ARBA00022759"/>
    </source>
</evidence>
<dbReference type="EMBL" id="SMOL01000487">
    <property type="protein sequence ID" value="KAB2610403.1"/>
    <property type="molecule type" value="Genomic_DNA"/>
</dbReference>
<dbReference type="GO" id="GO:0006508">
    <property type="term" value="P:proteolysis"/>
    <property type="evidence" value="ECO:0007669"/>
    <property type="project" value="UniProtKB-KW"/>
</dbReference>
<dbReference type="Pfam" id="PF00665">
    <property type="entry name" value="rve"/>
    <property type="match status" value="1"/>
</dbReference>
<feature type="region of interest" description="Disordered" evidence="18">
    <location>
        <begin position="132"/>
        <end position="158"/>
    </location>
</feature>
<dbReference type="InterPro" id="IPR057670">
    <property type="entry name" value="SH3_retrovirus"/>
</dbReference>
<dbReference type="SUPFAM" id="SSF56672">
    <property type="entry name" value="DNA/RNA polymerases"/>
    <property type="match status" value="1"/>
</dbReference>
<evidence type="ECO:0000256" key="1">
    <source>
        <dbReference type="ARBA" id="ARBA00002180"/>
    </source>
</evidence>
<dbReference type="Proteomes" id="UP000327157">
    <property type="component" value="Chromosome 17"/>
</dbReference>
<dbReference type="InterPro" id="IPR039537">
    <property type="entry name" value="Retrotran_Ty1/copia-like"/>
</dbReference>
<evidence type="ECO:0000256" key="11">
    <source>
        <dbReference type="ARBA" id="ARBA00022842"/>
    </source>
</evidence>
<keyword evidence="12" id="KW-0229">DNA integration</keyword>
<feature type="transmembrane region" description="Helical" evidence="19">
    <location>
        <begin position="782"/>
        <end position="803"/>
    </location>
</feature>
<gene>
    <name evidence="21" type="ORF">D8674_018435</name>
</gene>
<evidence type="ECO:0000256" key="10">
    <source>
        <dbReference type="ARBA" id="ARBA00022840"/>
    </source>
</evidence>
<dbReference type="InterPro" id="IPR054722">
    <property type="entry name" value="PolX-like_BBD"/>
</dbReference>
<dbReference type="InterPro" id="IPR001584">
    <property type="entry name" value="Integrase_cat-core"/>
</dbReference>
<dbReference type="Pfam" id="PF25597">
    <property type="entry name" value="SH3_retrovirus"/>
    <property type="match status" value="1"/>
</dbReference>
<evidence type="ECO:0000259" key="20">
    <source>
        <dbReference type="PROSITE" id="PS50994"/>
    </source>
</evidence>
<evidence type="ECO:0000256" key="16">
    <source>
        <dbReference type="ARBA" id="ARBA00023172"/>
    </source>
</evidence>
<name>A0A5N5G4Z6_9ROSA</name>
<keyword evidence="10" id="KW-0067">ATP-binding</keyword>
<keyword evidence="8" id="KW-0255">Endonuclease</keyword>
<proteinExistence type="predicted"/>
<dbReference type="Gene3D" id="3.30.420.10">
    <property type="entry name" value="Ribonuclease H-like superfamily/Ribonuclease H"/>
    <property type="match status" value="1"/>
</dbReference>
<accession>A0A5N5G4Z6</accession>
<dbReference type="PROSITE" id="PS50994">
    <property type="entry name" value="INTEGRASE"/>
    <property type="match status" value="1"/>
</dbReference>